<evidence type="ECO:0000256" key="2">
    <source>
        <dbReference type="ARBA" id="ARBA00006648"/>
    </source>
</evidence>
<evidence type="ECO:0000256" key="5">
    <source>
        <dbReference type="ARBA" id="ARBA00023054"/>
    </source>
</evidence>
<organism evidence="8 9">
    <name type="scientific">Acrobeloides nanus</name>
    <dbReference type="NCBI Taxonomy" id="290746"/>
    <lineage>
        <taxon>Eukaryota</taxon>
        <taxon>Metazoa</taxon>
        <taxon>Ecdysozoa</taxon>
        <taxon>Nematoda</taxon>
        <taxon>Chromadorea</taxon>
        <taxon>Rhabditida</taxon>
        <taxon>Tylenchina</taxon>
        <taxon>Cephalobomorpha</taxon>
        <taxon>Cephaloboidea</taxon>
        <taxon>Cephalobidae</taxon>
        <taxon>Acrobeloides</taxon>
    </lineage>
</organism>
<name>A0A914EBF1_9BILA</name>
<accession>A0A914EBF1</accession>
<evidence type="ECO:0000256" key="3">
    <source>
        <dbReference type="ARBA" id="ARBA00022525"/>
    </source>
</evidence>
<evidence type="ECO:0000256" key="1">
    <source>
        <dbReference type="ARBA" id="ARBA00004613"/>
    </source>
</evidence>
<dbReference type="Proteomes" id="UP000887540">
    <property type="component" value="Unplaced"/>
</dbReference>
<dbReference type="Gene3D" id="1.20.120.1100">
    <property type="match status" value="1"/>
</dbReference>
<reference evidence="9" key="1">
    <citation type="submission" date="2022-11" db="UniProtKB">
        <authorList>
            <consortium name="WormBaseParasite"/>
        </authorList>
    </citation>
    <scope>IDENTIFICATION</scope>
</reference>
<keyword evidence="6" id="KW-0446">Lipid-binding</keyword>
<keyword evidence="3" id="KW-0964">Secreted</keyword>
<dbReference type="Pfam" id="PF05823">
    <property type="entry name" value="Gp-FAR-1"/>
    <property type="match status" value="1"/>
</dbReference>
<keyword evidence="4 7" id="KW-0732">Signal</keyword>
<evidence type="ECO:0000256" key="7">
    <source>
        <dbReference type="SAM" id="SignalP"/>
    </source>
</evidence>
<evidence type="ECO:0000256" key="6">
    <source>
        <dbReference type="ARBA" id="ARBA00023121"/>
    </source>
</evidence>
<proteinExistence type="inferred from homology"/>
<dbReference type="WBParaSite" id="ACRNAN_scaffold7055.g23481.t1">
    <property type="protein sequence ID" value="ACRNAN_scaffold7055.g23481.t1"/>
    <property type="gene ID" value="ACRNAN_scaffold7055.g23481"/>
</dbReference>
<dbReference type="GO" id="GO:0008289">
    <property type="term" value="F:lipid binding"/>
    <property type="evidence" value="ECO:0007669"/>
    <property type="project" value="UniProtKB-KW"/>
</dbReference>
<sequence>MRTLILFGILSGLCSANRNISIPGIPANYLQSSKAQAALCLLPKTFINFVQNLKAQDILQLAQLQSKLQQLSQTSQAPSHQQIVNLFNSSAPQVYKQLVQLANPFKTKAKNLPLAAQQFLTNLQQRSEELKANQNQTKTNFTILHNFFQEIYTNFTSLDNASRKAITGFFPTLSHIFGSKQFVNYLKACANATSFAQLSPINQQFGDYVTAHACDKQNSSNSKK</sequence>
<comment type="subcellular location">
    <subcellularLocation>
        <location evidence="1">Secreted</location>
    </subcellularLocation>
</comment>
<feature type="chain" id="PRO_5037157021" evidence="7">
    <location>
        <begin position="17"/>
        <end position="224"/>
    </location>
</feature>
<protein>
    <submittedName>
        <fullName evidence="9">Uncharacterized protein</fullName>
    </submittedName>
</protein>
<dbReference type="InterPro" id="IPR008632">
    <property type="entry name" value="Gp-FAR-1"/>
</dbReference>
<dbReference type="AlphaFoldDB" id="A0A914EBF1"/>
<evidence type="ECO:0000313" key="9">
    <source>
        <dbReference type="WBParaSite" id="ACRNAN_scaffold7055.g23481.t1"/>
    </source>
</evidence>
<keyword evidence="5" id="KW-0175">Coiled coil</keyword>
<evidence type="ECO:0000313" key="8">
    <source>
        <dbReference type="Proteomes" id="UP000887540"/>
    </source>
</evidence>
<evidence type="ECO:0000256" key="4">
    <source>
        <dbReference type="ARBA" id="ARBA00022729"/>
    </source>
</evidence>
<feature type="signal peptide" evidence="7">
    <location>
        <begin position="1"/>
        <end position="16"/>
    </location>
</feature>
<keyword evidence="8" id="KW-1185">Reference proteome</keyword>
<dbReference type="GO" id="GO:0005576">
    <property type="term" value="C:extracellular region"/>
    <property type="evidence" value="ECO:0007669"/>
    <property type="project" value="UniProtKB-SubCell"/>
</dbReference>
<comment type="similarity">
    <text evidence="2">Belongs to the fatty-acid and retinol-binding protein (FARBP) family.</text>
</comment>